<gene>
    <name evidence="1" type="ORF">L1987_27874</name>
</gene>
<dbReference type="EMBL" id="CM042026">
    <property type="protein sequence ID" value="KAI3805465.1"/>
    <property type="molecule type" value="Genomic_DNA"/>
</dbReference>
<dbReference type="Proteomes" id="UP001056120">
    <property type="component" value="Linkage Group LG09"/>
</dbReference>
<evidence type="ECO:0000313" key="1">
    <source>
        <dbReference type="EMBL" id="KAI3805465.1"/>
    </source>
</evidence>
<reference evidence="2" key="1">
    <citation type="journal article" date="2022" name="Mol. Ecol. Resour.">
        <title>The genomes of chicory, endive, great burdock and yacon provide insights into Asteraceae palaeo-polyploidization history and plant inulin production.</title>
        <authorList>
            <person name="Fan W."/>
            <person name="Wang S."/>
            <person name="Wang H."/>
            <person name="Wang A."/>
            <person name="Jiang F."/>
            <person name="Liu H."/>
            <person name="Zhao H."/>
            <person name="Xu D."/>
            <person name="Zhang Y."/>
        </authorList>
    </citation>
    <scope>NUCLEOTIDE SEQUENCE [LARGE SCALE GENOMIC DNA]</scope>
    <source>
        <strain evidence="2">cv. Yunnan</strain>
    </source>
</reference>
<reference evidence="1 2" key="2">
    <citation type="journal article" date="2022" name="Mol. Ecol. Resour.">
        <title>The genomes of chicory, endive, great burdock and yacon provide insights into Asteraceae paleo-polyploidization history and plant inulin production.</title>
        <authorList>
            <person name="Fan W."/>
            <person name="Wang S."/>
            <person name="Wang H."/>
            <person name="Wang A."/>
            <person name="Jiang F."/>
            <person name="Liu H."/>
            <person name="Zhao H."/>
            <person name="Xu D."/>
            <person name="Zhang Y."/>
        </authorList>
    </citation>
    <scope>NUCLEOTIDE SEQUENCE [LARGE SCALE GENOMIC DNA]</scope>
    <source>
        <strain evidence="2">cv. Yunnan</strain>
        <tissue evidence="1">Leaves</tissue>
    </source>
</reference>
<organism evidence="1 2">
    <name type="scientific">Smallanthus sonchifolius</name>
    <dbReference type="NCBI Taxonomy" id="185202"/>
    <lineage>
        <taxon>Eukaryota</taxon>
        <taxon>Viridiplantae</taxon>
        <taxon>Streptophyta</taxon>
        <taxon>Embryophyta</taxon>
        <taxon>Tracheophyta</taxon>
        <taxon>Spermatophyta</taxon>
        <taxon>Magnoliopsida</taxon>
        <taxon>eudicotyledons</taxon>
        <taxon>Gunneridae</taxon>
        <taxon>Pentapetalae</taxon>
        <taxon>asterids</taxon>
        <taxon>campanulids</taxon>
        <taxon>Asterales</taxon>
        <taxon>Asteraceae</taxon>
        <taxon>Asteroideae</taxon>
        <taxon>Heliantheae alliance</taxon>
        <taxon>Millerieae</taxon>
        <taxon>Smallanthus</taxon>
    </lineage>
</organism>
<protein>
    <submittedName>
        <fullName evidence="1">Uncharacterized protein</fullName>
    </submittedName>
</protein>
<accession>A0ACB9ID82</accession>
<keyword evidence="2" id="KW-1185">Reference proteome</keyword>
<evidence type="ECO:0000313" key="2">
    <source>
        <dbReference type="Proteomes" id="UP001056120"/>
    </source>
</evidence>
<name>A0ACB9ID82_9ASTR</name>
<comment type="caution">
    <text evidence="1">The sequence shown here is derived from an EMBL/GenBank/DDBJ whole genome shotgun (WGS) entry which is preliminary data.</text>
</comment>
<sequence length="178" mass="19779">MSDVLLPQEVLVSILLRLPVKSLLQFRSVSKSLCALTDKIVSFCQSSSATIHENRQNCQGVCVNGALHLLVNHIPDPAKHNLMVSYDLASQIFQLVPQPEYPDDYLSMDLGVLGGCLCVVCKRETYNVDIWVMRSRDVAIATVIPVEAIKPFNPHRRFVAVDGAEVSPFPDDEDEDDI</sequence>
<proteinExistence type="predicted"/>